<dbReference type="InterPro" id="IPR017930">
    <property type="entry name" value="Myb_dom"/>
</dbReference>
<dbReference type="SMART" id="SM00717">
    <property type="entry name" value="SANT"/>
    <property type="match status" value="2"/>
</dbReference>
<dbReference type="PANTHER" id="PTHR48000:SF46">
    <property type="entry name" value="TRANSCRIPTION FACTOR MYB36"/>
    <property type="match status" value="1"/>
</dbReference>
<dbReference type="FunFam" id="1.10.10.60:FF:000015">
    <property type="entry name" value="Transcription factor RAX3"/>
    <property type="match status" value="1"/>
</dbReference>
<evidence type="ECO:0000256" key="5">
    <source>
        <dbReference type="ARBA" id="ARBA00023163"/>
    </source>
</evidence>
<protein>
    <submittedName>
        <fullName evidence="9">Uncharacterized protein</fullName>
    </submittedName>
</protein>
<dbReference type="InterPro" id="IPR009057">
    <property type="entry name" value="Homeodomain-like_sf"/>
</dbReference>
<dbReference type="PANTHER" id="PTHR48000">
    <property type="entry name" value="OS09G0431300 PROTEIN"/>
    <property type="match status" value="1"/>
</dbReference>
<dbReference type="EMBL" id="JAHRHJ020000009">
    <property type="protein sequence ID" value="KAH9300373.1"/>
    <property type="molecule type" value="Genomic_DNA"/>
</dbReference>
<dbReference type="FunFam" id="1.10.10.60:FF:000222">
    <property type="entry name" value="Transcription factor MYB36"/>
    <property type="match status" value="1"/>
</dbReference>
<evidence type="ECO:0000259" key="7">
    <source>
        <dbReference type="PROSITE" id="PS50090"/>
    </source>
</evidence>
<evidence type="ECO:0000256" key="6">
    <source>
        <dbReference type="ARBA" id="ARBA00023242"/>
    </source>
</evidence>
<evidence type="ECO:0000313" key="10">
    <source>
        <dbReference type="Proteomes" id="UP000824469"/>
    </source>
</evidence>
<organism evidence="9 10">
    <name type="scientific">Taxus chinensis</name>
    <name type="common">Chinese yew</name>
    <name type="synonym">Taxus wallichiana var. chinensis</name>
    <dbReference type="NCBI Taxonomy" id="29808"/>
    <lineage>
        <taxon>Eukaryota</taxon>
        <taxon>Viridiplantae</taxon>
        <taxon>Streptophyta</taxon>
        <taxon>Embryophyta</taxon>
        <taxon>Tracheophyta</taxon>
        <taxon>Spermatophyta</taxon>
        <taxon>Pinopsida</taxon>
        <taxon>Pinidae</taxon>
        <taxon>Conifers II</taxon>
        <taxon>Cupressales</taxon>
        <taxon>Taxaceae</taxon>
        <taxon>Taxus</taxon>
    </lineage>
</organism>
<feature type="domain" description="HTH myb-type" evidence="8">
    <location>
        <begin position="9"/>
        <end position="66"/>
    </location>
</feature>
<keyword evidence="4" id="KW-0238">DNA-binding</keyword>
<evidence type="ECO:0000256" key="3">
    <source>
        <dbReference type="ARBA" id="ARBA00023015"/>
    </source>
</evidence>
<dbReference type="PROSITE" id="PS51294">
    <property type="entry name" value="HTH_MYB"/>
    <property type="match status" value="2"/>
</dbReference>
<comment type="subcellular location">
    <subcellularLocation>
        <location evidence="1">Nucleus</location>
    </subcellularLocation>
</comment>
<dbReference type="InterPro" id="IPR001005">
    <property type="entry name" value="SANT/Myb"/>
</dbReference>
<evidence type="ECO:0000256" key="2">
    <source>
        <dbReference type="ARBA" id="ARBA00022737"/>
    </source>
</evidence>
<proteinExistence type="predicted"/>
<keyword evidence="5" id="KW-0804">Transcription</keyword>
<feature type="domain" description="HTH myb-type" evidence="8">
    <location>
        <begin position="67"/>
        <end position="117"/>
    </location>
</feature>
<dbReference type="PROSITE" id="PS50090">
    <property type="entry name" value="MYB_LIKE"/>
    <property type="match status" value="2"/>
</dbReference>
<dbReference type="SUPFAM" id="SSF46689">
    <property type="entry name" value="Homeodomain-like"/>
    <property type="match status" value="1"/>
</dbReference>
<dbReference type="CDD" id="cd00167">
    <property type="entry name" value="SANT"/>
    <property type="match status" value="2"/>
</dbReference>
<keyword evidence="3" id="KW-0805">Transcription regulation</keyword>
<keyword evidence="10" id="KW-1185">Reference proteome</keyword>
<dbReference type="GO" id="GO:0005634">
    <property type="term" value="C:nucleus"/>
    <property type="evidence" value="ECO:0007669"/>
    <property type="project" value="UniProtKB-SubCell"/>
</dbReference>
<reference evidence="9 10" key="1">
    <citation type="journal article" date="2021" name="Nat. Plants">
        <title>The Taxus genome provides insights into paclitaxel biosynthesis.</title>
        <authorList>
            <person name="Xiong X."/>
            <person name="Gou J."/>
            <person name="Liao Q."/>
            <person name="Li Y."/>
            <person name="Zhou Q."/>
            <person name="Bi G."/>
            <person name="Li C."/>
            <person name="Du R."/>
            <person name="Wang X."/>
            <person name="Sun T."/>
            <person name="Guo L."/>
            <person name="Liang H."/>
            <person name="Lu P."/>
            <person name="Wu Y."/>
            <person name="Zhang Z."/>
            <person name="Ro D.K."/>
            <person name="Shang Y."/>
            <person name="Huang S."/>
            <person name="Yan J."/>
        </authorList>
    </citation>
    <scope>NUCLEOTIDE SEQUENCE [LARGE SCALE GENOMIC DNA]</scope>
    <source>
        <strain evidence="9">Ta-2019</strain>
    </source>
</reference>
<dbReference type="GO" id="GO:0003677">
    <property type="term" value="F:DNA binding"/>
    <property type="evidence" value="ECO:0007669"/>
    <property type="project" value="UniProtKB-KW"/>
</dbReference>
<keyword evidence="2" id="KW-0677">Repeat</keyword>
<keyword evidence="6" id="KW-0539">Nucleus</keyword>
<evidence type="ECO:0000259" key="8">
    <source>
        <dbReference type="PROSITE" id="PS51294"/>
    </source>
</evidence>
<feature type="domain" description="Myb-like" evidence="7">
    <location>
        <begin position="9"/>
        <end position="62"/>
    </location>
</feature>
<evidence type="ECO:0000256" key="4">
    <source>
        <dbReference type="ARBA" id="ARBA00023125"/>
    </source>
</evidence>
<dbReference type="Proteomes" id="UP000824469">
    <property type="component" value="Unassembled WGS sequence"/>
</dbReference>
<evidence type="ECO:0000256" key="1">
    <source>
        <dbReference type="ARBA" id="ARBA00004123"/>
    </source>
</evidence>
<evidence type="ECO:0000313" key="9">
    <source>
        <dbReference type="EMBL" id="KAH9300373.1"/>
    </source>
</evidence>
<dbReference type="Pfam" id="PF00249">
    <property type="entry name" value="Myb_DNA-binding"/>
    <property type="match status" value="2"/>
</dbReference>
<dbReference type="Gene3D" id="1.10.10.60">
    <property type="entry name" value="Homeodomain-like"/>
    <property type="match status" value="2"/>
</dbReference>
<dbReference type="AlphaFoldDB" id="A0AA38CK92"/>
<feature type="domain" description="Myb-like" evidence="7">
    <location>
        <begin position="63"/>
        <end position="113"/>
    </location>
</feature>
<sequence>MGRAPCCDKANVKRGPWSPEEDAILKHFVEKHGTGGNWIALPHKAGLRRCGKSCRLRWLNYLRPDIKHGGFSEEEDSIICSLYSSIGSRWSIIAAQLPGRTDNDIKNYWNTKLKKKLLGKDIKDDQQTRRLLAKEAAAGMRFNSSNNIVSETMSPSNNTASPSVSLTELGQQHKNSPYNALEASNVPVLLQNPSSSASSESSLSITPTINVRNTDHYEKDFSQMLEYSSLTSILMRALESNKSSNCSTHMNPSQLTPCLINNPHESHDVAALYAQRGSFNIKAETFDQNDTQLAYSIPYWETCHSYQSDNNMWMNEVDNAADTDFSYSLPGNHHMNELLFYSNTNNSMQIKDEPTTSEAYWVPQLAAASASDPKSSAYSYILPTEGNSNTAPQGIFQEGVIY</sequence>
<name>A0AA38CK92_TAXCH</name>
<comment type="caution">
    <text evidence="9">The sequence shown here is derived from an EMBL/GenBank/DDBJ whole genome shotgun (WGS) entry which is preliminary data.</text>
</comment>
<dbReference type="OMA" id="DCSTDNI"/>
<gene>
    <name evidence="9" type="ORF">KI387_011956</name>
</gene>
<accession>A0AA38CK92</accession>